<evidence type="ECO:0000313" key="3">
    <source>
        <dbReference type="Proteomes" id="UP000267821"/>
    </source>
</evidence>
<evidence type="ECO:0000313" key="2">
    <source>
        <dbReference type="EMBL" id="RPB19209.1"/>
    </source>
</evidence>
<dbReference type="Proteomes" id="UP000267821">
    <property type="component" value="Unassembled WGS sequence"/>
</dbReference>
<reference evidence="2 3" key="1">
    <citation type="journal article" date="2018" name="Nat. Ecol. Evol.">
        <title>Pezizomycetes genomes reveal the molecular basis of ectomycorrhizal truffle lifestyle.</title>
        <authorList>
            <person name="Murat C."/>
            <person name="Payen T."/>
            <person name="Noel B."/>
            <person name="Kuo A."/>
            <person name="Morin E."/>
            <person name="Chen J."/>
            <person name="Kohler A."/>
            <person name="Krizsan K."/>
            <person name="Balestrini R."/>
            <person name="Da Silva C."/>
            <person name="Montanini B."/>
            <person name="Hainaut M."/>
            <person name="Levati E."/>
            <person name="Barry K.W."/>
            <person name="Belfiori B."/>
            <person name="Cichocki N."/>
            <person name="Clum A."/>
            <person name="Dockter R.B."/>
            <person name="Fauchery L."/>
            <person name="Guy J."/>
            <person name="Iotti M."/>
            <person name="Le Tacon F."/>
            <person name="Lindquist E.A."/>
            <person name="Lipzen A."/>
            <person name="Malagnac F."/>
            <person name="Mello A."/>
            <person name="Molinier V."/>
            <person name="Miyauchi S."/>
            <person name="Poulain J."/>
            <person name="Riccioni C."/>
            <person name="Rubini A."/>
            <person name="Sitrit Y."/>
            <person name="Splivallo R."/>
            <person name="Traeger S."/>
            <person name="Wang M."/>
            <person name="Zifcakova L."/>
            <person name="Wipf D."/>
            <person name="Zambonelli A."/>
            <person name="Paolocci F."/>
            <person name="Nowrousian M."/>
            <person name="Ottonello S."/>
            <person name="Baldrian P."/>
            <person name="Spatafora J.W."/>
            <person name="Henrissat B."/>
            <person name="Nagy L.G."/>
            <person name="Aury J.M."/>
            <person name="Wincker P."/>
            <person name="Grigoriev I.V."/>
            <person name="Bonfante P."/>
            <person name="Martin F.M."/>
        </authorList>
    </citation>
    <scope>NUCLEOTIDE SEQUENCE [LARGE SCALE GENOMIC DNA]</scope>
    <source>
        <strain evidence="2 3">ATCC MYA-4762</strain>
    </source>
</reference>
<feature type="region of interest" description="Disordered" evidence="1">
    <location>
        <begin position="1"/>
        <end position="27"/>
    </location>
</feature>
<name>A0A3N4LCL0_9PEZI</name>
<dbReference type="AlphaFoldDB" id="A0A3N4LCL0"/>
<protein>
    <submittedName>
        <fullName evidence="2">Uncharacterized protein</fullName>
    </submittedName>
</protein>
<organism evidence="2 3">
    <name type="scientific">Terfezia boudieri ATCC MYA-4762</name>
    <dbReference type="NCBI Taxonomy" id="1051890"/>
    <lineage>
        <taxon>Eukaryota</taxon>
        <taxon>Fungi</taxon>
        <taxon>Dikarya</taxon>
        <taxon>Ascomycota</taxon>
        <taxon>Pezizomycotina</taxon>
        <taxon>Pezizomycetes</taxon>
        <taxon>Pezizales</taxon>
        <taxon>Pezizaceae</taxon>
        <taxon>Terfezia</taxon>
    </lineage>
</organism>
<proteinExistence type="predicted"/>
<sequence length="101" mass="11169">MQQNTSTPPPAPRPPPSPSLSPQIPSLPSAPLSSIIFPPATEPLRYQILGSPSKLSNALWPTNHFPSTSKRRAQLRAYSWSYPAPRCVRELRGDLREVVVE</sequence>
<dbReference type="InParanoid" id="A0A3N4LCL0"/>
<gene>
    <name evidence="2" type="ORF">L211DRAFT_642302</name>
</gene>
<keyword evidence="3" id="KW-1185">Reference proteome</keyword>
<dbReference type="EMBL" id="ML121595">
    <property type="protein sequence ID" value="RPB19209.1"/>
    <property type="molecule type" value="Genomic_DNA"/>
</dbReference>
<evidence type="ECO:0000256" key="1">
    <source>
        <dbReference type="SAM" id="MobiDB-lite"/>
    </source>
</evidence>
<accession>A0A3N4LCL0</accession>
<feature type="compositionally biased region" description="Pro residues" evidence="1">
    <location>
        <begin position="7"/>
        <end position="19"/>
    </location>
</feature>